<proteinExistence type="inferred from homology"/>
<organism evidence="9 10">
    <name type="scientific">Candida albicans</name>
    <name type="common">Yeast</name>
    <dbReference type="NCBI Taxonomy" id="5476"/>
    <lineage>
        <taxon>Eukaryota</taxon>
        <taxon>Fungi</taxon>
        <taxon>Dikarya</taxon>
        <taxon>Ascomycota</taxon>
        <taxon>Saccharomycotina</taxon>
        <taxon>Pichiomycetes</taxon>
        <taxon>Debaryomycetaceae</taxon>
        <taxon>Candida/Lodderomyces clade</taxon>
        <taxon>Candida</taxon>
    </lineage>
</organism>
<dbReference type="GO" id="GO:0005737">
    <property type="term" value="C:cytoplasm"/>
    <property type="evidence" value="ECO:0007669"/>
    <property type="project" value="UniProtKB-SubCell"/>
</dbReference>
<comment type="caution">
    <text evidence="9">The sequence shown here is derived from an EMBL/GenBank/DDBJ whole genome shotgun (WGS) entry which is preliminary data.</text>
</comment>
<evidence type="ECO:0000256" key="1">
    <source>
        <dbReference type="ARBA" id="ARBA00004496"/>
    </source>
</evidence>
<evidence type="ECO:0000256" key="3">
    <source>
        <dbReference type="ARBA" id="ARBA00022490"/>
    </source>
</evidence>
<dbReference type="EMBL" id="JABWAD010000021">
    <property type="protein sequence ID" value="KAF6071195.1"/>
    <property type="molecule type" value="Genomic_DNA"/>
</dbReference>
<accession>A0A8H6C1R1</accession>
<feature type="domain" description="NADP-dependent oxidoreductase" evidence="8">
    <location>
        <begin position="23"/>
        <end position="277"/>
    </location>
</feature>
<keyword evidence="4" id="KW-0560">Oxidoreductase</keyword>
<dbReference type="GO" id="GO:0042180">
    <property type="term" value="P:ketone metabolic process"/>
    <property type="evidence" value="ECO:0007669"/>
    <property type="project" value="UniProtKB-ARBA"/>
</dbReference>
<evidence type="ECO:0000313" key="10">
    <source>
        <dbReference type="Proteomes" id="UP000536275"/>
    </source>
</evidence>
<evidence type="ECO:0000313" key="9">
    <source>
        <dbReference type="EMBL" id="KAF6071195.1"/>
    </source>
</evidence>
<dbReference type="Pfam" id="PF00248">
    <property type="entry name" value="Aldo_ket_red"/>
    <property type="match status" value="1"/>
</dbReference>
<gene>
    <name evidence="9" type="ORF">FOB64_001601</name>
</gene>
<dbReference type="SUPFAM" id="SSF51430">
    <property type="entry name" value="NAD(P)-linked oxidoreductase"/>
    <property type="match status" value="1"/>
</dbReference>
<dbReference type="Gene3D" id="3.20.20.100">
    <property type="entry name" value="NADP-dependent oxidoreductase domain"/>
    <property type="match status" value="1"/>
</dbReference>
<dbReference type="InterPro" id="IPR036812">
    <property type="entry name" value="NAD(P)_OxRdtase_dom_sf"/>
</dbReference>
<evidence type="ECO:0000259" key="8">
    <source>
        <dbReference type="Pfam" id="PF00248"/>
    </source>
</evidence>
<dbReference type="PANTHER" id="PTHR11732">
    <property type="entry name" value="ALDO/KETO REDUCTASE"/>
    <property type="match status" value="1"/>
</dbReference>
<comment type="similarity">
    <text evidence="2">Belongs to the aldo/keto reductase family.</text>
</comment>
<evidence type="ECO:0000256" key="4">
    <source>
        <dbReference type="ARBA" id="ARBA00023002"/>
    </source>
</evidence>
<dbReference type="InterPro" id="IPR023210">
    <property type="entry name" value="NADP_OxRdtase_dom"/>
</dbReference>
<reference evidence="9 10" key="1">
    <citation type="submission" date="2020-03" db="EMBL/GenBank/DDBJ databases">
        <title>FDA dAtabase for Regulatory Grade micrObial Sequences (FDA-ARGOS): Supporting development and validation of Infectious Disease Dx tests.</title>
        <authorList>
            <person name="Campos J."/>
            <person name="Goldberg B."/>
            <person name="Tallon L."/>
            <person name="Sadzewicz L."/>
            <person name="Vavikolanu K."/>
            <person name="Mehta A."/>
            <person name="Aluvathingal J."/>
            <person name="Nadendla S."/>
            <person name="Nandy P."/>
            <person name="Geyer C."/>
            <person name="Yan Y."/>
            <person name="Sichtig H."/>
        </authorList>
    </citation>
    <scope>NUCLEOTIDE SEQUENCE [LARGE SCALE GENOMIC DNA]</scope>
    <source>
        <strain evidence="9 10">FDAARGOS_656</strain>
    </source>
</reference>
<dbReference type="GO" id="GO:0004032">
    <property type="term" value="F:aldose reductase (NADPH) activity"/>
    <property type="evidence" value="ECO:0007669"/>
    <property type="project" value="UniProtKB-ARBA"/>
</dbReference>
<dbReference type="InterPro" id="IPR020471">
    <property type="entry name" value="AKR"/>
</dbReference>
<evidence type="ECO:0000256" key="6">
    <source>
        <dbReference type="PIRSR" id="PIRSR000097-2"/>
    </source>
</evidence>
<feature type="site" description="Lowers pKa of active site Tyr" evidence="7">
    <location>
        <position position="82"/>
    </location>
</feature>
<dbReference type="GO" id="GO:0019568">
    <property type="term" value="P:arabinose catabolic process"/>
    <property type="evidence" value="ECO:0007669"/>
    <property type="project" value="UniProtKB-ARBA"/>
</dbReference>
<dbReference type="Proteomes" id="UP000536275">
    <property type="component" value="Unassembled WGS sequence"/>
</dbReference>
<sequence length="295" mass="33058">MPAQLQVNTDYFTLNNGNKIPAVGLGTWQATNEDEAYRAVLAALKNGYKHIDTAAIYGNEEQVGKAIKDSGVPREELFVTTKLWNADHKNIEEALETSLKKLGLNYVDLYLIHWPASIDKSTNKPYTDFDYVDTYRGLQKVYKNSKKIRAIGVSNFTKKKLERLLSSEGVDVVPAVNQIEAHPLLTQPELYDYLKEKGIVLEAYSPLGSTNSPLFKNETIVKIAEKNGVEPAQVLVSWAIQRKTVVLPKSVTESRVISNLKTFTLPSEDFETLNKLSEKDGVVRTCNPAFNNFDD</sequence>
<comment type="subcellular location">
    <subcellularLocation>
        <location evidence="1">Cytoplasm</location>
    </subcellularLocation>
</comment>
<protein>
    <submittedName>
        <fullName evidence="9">Aldo/keto reductase family protein</fullName>
    </submittedName>
</protein>
<evidence type="ECO:0000256" key="7">
    <source>
        <dbReference type="PIRSR" id="PIRSR000097-3"/>
    </source>
</evidence>
<dbReference type="GO" id="GO:0033554">
    <property type="term" value="P:cellular response to stress"/>
    <property type="evidence" value="ECO:0007669"/>
    <property type="project" value="UniProtKB-ARBA"/>
</dbReference>
<evidence type="ECO:0000256" key="5">
    <source>
        <dbReference type="PIRSR" id="PIRSR000097-1"/>
    </source>
</evidence>
<keyword evidence="3" id="KW-0963">Cytoplasm</keyword>
<dbReference type="GO" id="GO:0042843">
    <property type="term" value="P:D-xylose catabolic process"/>
    <property type="evidence" value="ECO:0007669"/>
    <property type="project" value="UniProtKB-ARBA"/>
</dbReference>
<dbReference type="AlphaFoldDB" id="A0A8H6C1R1"/>
<dbReference type="PRINTS" id="PR00069">
    <property type="entry name" value="ALDKETRDTASE"/>
</dbReference>
<dbReference type="FunFam" id="3.20.20.100:FF:000018">
    <property type="entry name" value="Glycerol dehydrogenase Gcy1"/>
    <property type="match status" value="1"/>
</dbReference>
<dbReference type="GO" id="GO:0006066">
    <property type="term" value="P:alcohol metabolic process"/>
    <property type="evidence" value="ECO:0007669"/>
    <property type="project" value="UniProtKB-ARBA"/>
</dbReference>
<dbReference type="SMR" id="A0A8H6C1R1"/>
<feature type="binding site" evidence="6">
    <location>
        <position position="113"/>
    </location>
    <ligand>
        <name>substrate</name>
    </ligand>
</feature>
<evidence type="ECO:0000256" key="2">
    <source>
        <dbReference type="ARBA" id="ARBA00007905"/>
    </source>
</evidence>
<feature type="active site" description="Proton donor" evidence="5">
    <location>
        <position position="57"/>
    </location>
</feature>
<dbReference type="PIRSF" id="PIRSF000097">
    <property type="entry name" value="AKR"/>
    <property type="match status" value="1"/>
</dbReference>
<name>A0A8H6C1R1_CANAX</name>